<dbReference type="Pfam" id="PF00237">
    <property type="entry name" value="Ribosomal_L22"/>
    <property type="match status" value="1"/>
</dbReference>
<comment type="caution">
    <text evidence="11">The sequence shown here is derived from an EMBL/GenBank/DDBJ whole genome shotgun (WGS) entry which is preliminary data.</text>
</comment>
<dbReference type="GO" id="GO:0006412">
    <property type="term" value="P:translation"/>
    <property type="evidence" value="ECO:0007669"/>
    <property type="project" value="UniProtKB-UniRule"/>
</dbReference>
<dbReference type="GO" id="GO:0003735">
    <property type="term" value="F:structural constituent of ribosome"/>
    <property type="evidence" value="ECO:0007669"/>
    <property type="project" value="InterPro"/>
</dbReference>
<dbReference type="InterPro" id="IPR001063">
    <property type="entry name" value="Ribosomal_uL22"/>
</dbReference>
<comment type="similarity">
    <text evidence="1 7 8">Belongs to the universal ribosomal protein uL22 family.</text>
</comment>
<comment type="function">
    <text evidence="7">The globular domain of the protein is located near the polypeptide exit tunnel on the outside of the subunit, while an extended beta-hairpin is found that lines the wall of the exit tunnel in the center of the 70S ribosome.</text>
</comment>
<dbReference type="HAMAP" id="MF_01331_B">
    <property type="entry name" value="Ribosomal_uL22_B"/>
    <property type="match status" value="1"/>
</dbReference>
<dbReference type="AlphaFoldDB" id="A0A1C3EB04"/>
<evidence type="ECO:0000256" key="6">
    <source>
        <dbReference type="ARBA" id="ARBA00035207"/>
    </source>
</evidence>
<dbReference type="OrthoDB" id="9805969at2"/>
<evidence type="ECO:0000256" key="3">
    <source>
        <dbReference type="ARBA" id="ARBA00022884"/>
    </source>
</evidence>
<proteinExistence type="inferred from homology"/>
<dbReference type="Gene3D" id="3.90.470.10">
    <property type="entry name" value="Ribosomal protein L22/L17"/>
    <property type="match status" value="1"/>
</dbReference>
<evidence type="ECO:0000256" key="8">
    <source>
        <dbReference type="RuleBase" id="RU004005"/>
    </source>
</evidence>
<keyword evidence="4 7" id="KW-0689">Ribosomal protein</keyword>
<keyword evidence="2 7" id="KW-0699">rRNA-binding</keyword>
<keyword evidence="5 7" id="KW-0687">Ribonucleoprotein</keyword>
<protein>
    <recommendedName>
        <fullName evidence="6 7">Large ribosomal subunit protein uL22</fullName>
    </recommendedName>
</protein>
<keyword evidence="3 7" id="KW-0694">RNA-binding</keyword>
<evidence type="ECO:0000256" key="5">
    <source>
        <dbReference type="ARBA" id="ARBA00023274"/>
    </source>
</evidence>
<evidence type="ECO:0000256" key="4">
    <source>
        <dbReference type="ARBA" id="ARBA00022980"/>
    </source>
</evidence>
<dbReference type="EMBL" id="LYDR01000110">
    <property type="protein sequence ID" value="ODA30408.1"/>
    <property type="molecule type" value="Genomic_DNA"/>
</dbReference>
<reference evidence="11 12" key="1">
    <citation type="submission" date="2016-05" db="EMBL/GenBank/DDBJ databases">
        <title>Genomic and physiological characterization of Planctopirus sp. isolated from fresh water lake.</title>
        <authorList>
            <person name="Subhash Y."/>
            <person name="Ramana C."/>
        </authorList>
    </citation>
    <scope>NUCLEOTIDE SEQUENCE [LARGE SCALE GENOMIC DNA]</scope>
    <source>
        <strain evidence="11 12">JC280</strain>
    </source>
</reference>
<dbReference type="CDD" id="cd00336">
    <property type="entry name" value="Ribosomal_L22"/>
    <property type="match status" value="1"/>
</dbReference>
<gene>
    <name evidence="7" type="primary">rplV</name>
    <name evidence="11" type="ORF">A6X21_00615</name>
</gene>
<dbReference type="SUPFAM" id="SSF54843">
    <property type="entry name" value="Ribosomal protein L22"/>
    <property type="match status" value="1"/>
</dbReference>
<dbReference type="PANTHER" id="PTHR13501">
    <property type="entry name" value="CHLOROPLAST 50S RIBOSOMAL PROTEIN L22-RELATED"/>
    <property type="match status" value="1"/>
</dbReference>
<dbReference type="InterPro" id="IPR047867">
    <property type="entry name" value="Ribosomal_uL22_bac/org-type"/>
</dbReference>
<dbReference type="STRING" id="1841610.A6X21_00615"/>
<dbReference type="InterPro" id="IPR005727">
    <property type="entry name" value="Ribosomal_uL22_bac/chlpt-type"/>
</dbReference>
<dbReference type="NCBIfam" id="TIGR01044">
    <property type="entry name" value="rplV_bact"/>
    <property type="match status" value="1"/>
</dbReference>
<organism evidence="11 12">
    <name type="scientific">Planctopirus hydrillae</name>
    <dbReference type="NCBI Taxonomy" id="1841610"/>
    <lineage>
        <taxon>Bacteria</taxon>
        <taxon>Pseudomonadati</taxon>
        <taxon>Planctomycetota</taxon>
        <taxon>Planctomycetia</taxon>
        <taxon>Planctomycetales</taxon>
        <taxon>Planctomycetaceae</taxon>
        <taxon>Planctopirus</taxon>
    </lineage>
</organism>
<evidence type="ECO:0000256" key="1">
    <source>
        <dbReference type="ARBA" id="ARBA00009451"/>
    </source>
</evidence>
<dbReference type="Proteomes" id="UP000094828">
    <property type="component" value="Unassembled WGS sequence"/>
</dbReference>
<evidence type="ECO:0000256" key="10">
    <source>
        <dbReference type="RuleBase" id="RU004008"/>
    </source>
</evidence>
<dbReference type="RefSeq" id="WP_068848631.1">
    <property type="nucleotide sequence ID" value="NZ_LYDR01000110.1"/>
</dbReference>
<dbReference type="GO" id="GO:0019843">
    <property type="term" value="F:rRNA binding"/>
    <property type="evidence" value="ECO:0007669"/>
    <property type="project" value="UniProtKB-UniRule"/>
</dbReference>
<evidence type="ECO:0000256" key="2">
    <source>
        <dbReference type="ARBA" id="ARBA00022730"/>
    </source>
</evidence>
<comment type="subunit">
    <text evidence="7 9">Part of the 50S ribosomal subunit.</text>
</comment>
<keyword evidence="12" id="KW-1185">Reference proteome</keyword>
<evidence type="ECO:0000256" key="7">
    <source>
        <dbReference type="HAMAP-Rule" id="MF_01331"/>
    </source>
</evidence>
<evidence type="ECO:0000313" key="11">
    <source>
        <dbReference type="EMBL" id="ODA30408.1"/>
    </source>
</evidence>
<sequence>MRYQAVHKFARIAPTKVRHLADLIRGQVAGQGLTTLRYMPHRGARMLEKVLRSAIANAEDRDERFPESLRIIECKVDGGPMFKRIQPHARGMGFVIRKRFSHITIAIGSIESPVAGQ</sequence>
<name>A0A1C3EB04_9PLAN</name>
<dbReference type="GO" id="GO:0022625">
    <property type="term" value="C:cytosolic large ribosomal subunit"/>
    <property type="evidence" value="ECO:0007669"/>
    <property type="project" value="TreeGrafter"/>
</dbReference>
<evidence type="ECO:0000256" key="9">
    <source>
        <dbReference type="RuleBase" id="RU004006"/>
    </source>
</evidence>
<dbReference type="InterPro" id="IPR036394">
    <property type="entry name" value="Ribosomal_uL22_sf"/>
</dbReference>
<dbReference type="PANTHER" id="PTHR13501:SF8">
    <property type="entry name" value="LARGE RIBOSOMAL SUBUNIT PROTEIN UL22M"/>
    <property type="match status" value="1"/>
</dbReference>
<evidence type="ECO:0000313" key="12">
    <source>
        <dbReference type="Proteomes" id="UP000094828"/>
    </source>
</evidence>
<comment type="function">
    <text evidence="7 10">This protein binds specifically to 23S rRNA; its binding is stimulated by other ribosomal proteins, e.g., L4, L17, and L20. It is important during the early stages of 50S assembly. It makes multiple contacts with different domains of the 23S rRNA in the assembled 50S subunit and ribosome.</text>
</comment>
<accession>A0A1C3EB04</accession>